<dbReference type="AlphaFoldDB" id="A0A0F9FWZ5"/>
<gene>
    <name evidence="2" type="ORF">LCGC14_1900640</name>
</gene>
<protein>
    <submittedName>
        <fullName evidence="2">Uncharacterized protein</fullName>
    </submittedName>
</protein>
<evidence type="ECO:0000313" key="2">
    <source>
        <dbReference type="EMBL" id="KKL90843.1"/>
    </source>
</evidence>
<evidence type="ECO:0000256" key="1">
    <source>
        <dbReference type="SAM" id="MobiDB-lite"/>
    </source>
</evidence>
<sequence>MKDKKELKQIRKEREKHNQKDNNHPQRRRIEVIEYDDGNYSLIGFAWNLQLKKDEIKDAFESWLDGSLENGIDLGVRFNKKQ</sequence>
<name>A0A0F9FWZ5_9ZZZZ</name>
<accession>A0A0F9FWZ5</accession>
<proteinExistence type="predicted"/>
<organism evidence="2">
    <name type="scientific">marine sediment metagenome</name>
    <dbReference type="NCBI Taxonomy" id="412755"/>
    <lineage>
        <taxon>unclassified sequences</taxon>
        <taxon>metagenomes</taxon>
        <taxon>ecological metagenomes</taxon>
    </lineage>
</organism>
<dbReference type="EMBL" id="LAZR01019900">
    <property type="protein sequence ID" value="KKL90843.1"/>
    <property type="molecule type" value="Genomic_DNA"/>
</dbReference>
<feature type="region of interest" description="Disordered" evidence="1">
    <location>
        <begin position="1"/>
        <end position="27"/>
    </location>
</feature>
<reference evidence="2" key="1">
    <citation type="journal article" date="2015" name="Nature">
        <title>Complex archaea that bridge the gap between prokaryotes and eukaryotes.</title>
        <authorList>
            <person name="Spang A."/>
            <person name="Saw J.H."/>
            <person name="Jorgensen S.L."/>
            <person name="Zaremba-Niedzwiedzka K."/>
            <person name="Martijn J."/>
            <person name="Lind A.E."/>
            <person name="van Eijk R."/>
            <person name="Schleper C."/>
            <person name="Guy L."/>
            <person name="Ettema T.J."/>
        </authorList>
    </citation>
    <scope>NUCLEOTIDE SEQUENCE</scope>
</reference>
<comment type="caution">
    <text evidence="2">The sequence shown here is derived from an EMBL/GenBank/DDBJ whole genome shotgun (WGS) entry which is preliminary data.</text>
</comment>